<dbReference type="RefSeq" id="WP_344337453.1">
    <property type="nucleotide sequence ID" value="NZ_BAAAPZ010000009.1"/>
</dbReference>
<accession>A0ABN2WZ89</accession>
<dbReference type="SUPFAM" id="SSF50044">
    <property type="entry name" value="SH3-domain"/>
    <property type="match status" value="1"/>
</dbReference>
<proteinExistence type="predicted"/>
<name>A0ABN2WZ89_9MICO</name>
<reference evidence="3 4" key="1">
    <citation type="journal article" date="2019" name="Int. J. Syst. Evol. Microbiol.">
        <title>The Global Catalogue of Microorganisms (GCM) 10K type strain sequencing project: providing services to taxonomists for standard genome sequencing and annotation.</title>
        <authorList>
            <consortium name="The Broad Institute Genomics Platform"/>
            <consortium name="The Broad Institute Genome Sequencing Center for Infectious Disease"/>
            <person name="Wu L."/>
            <person name="Ma J."/>
        </authorList>
    </citation>
    <scope>NUCLEOTIDE SEQUENCE [LARGE SCALE GENOMIC DNA]</scope>
    <source>
        <strain evidence="3 4">JCM 15900</strain>
    </source>
</reference>
<dbReference type="InterPro" id="IPR036028">
    <property type="entry name" value="SH3-like_dom_sf"/>
</dbReference>
<keyword evidence="4" id="KW-1185">Reference proteome</keyword>
<dbReference type="EMBL" id="BAAAPZ010000009">
    <property type="protein sequence ID" value="GAA2101154.1"/>
    <property type="molecule type" value="Genomic_DNA"/>
</dbReference>
<evidence type="ECO:0000313" key="3">
    <source>
        <dbReference type="EMBL" id="GAA2101154.1"/>
    </source>
</evidence>
<evidence type="ECO:0000313" key="4">
    <source>
        <dbReference type="Proteomes" id="UP001500984"/>
    </source>
</evidence>
<dbReference type="Gene3D" id="2.30.30.40">
    <property type="entry name" value="SH3 Domains"/>
    <property type="match status" value="1"/>
</dbReference>
<protein>
    <recommendedName>
        <fullName evidence="2">SH3 domain-containing protein</fullName>
    </recommendedName>
</protein>
<dbReference type="PROSITE" id="PS50002">
    <property type="entry name" value="SH3"/>
    <property type="match status" value="1"/>
</dbReference>
<evidence type="ECO:0000256" key="1">
    <source>
        <dbReference type="ARBA" id="ARBA00022443"/>
    </source>
</evidence>
<feature type="domain" description="SH3" evidence="2">
    <location>
        <begin position="32"/>
        <end position="88"/>
    </location>
</feature>
<evidence type="ECO:0000259" key="2">
    <source>
        <dbReference type="PROSITE" id="PS50002"/>
    </source>
</evidence>
<comment type="caution">
    <text evidence="3">The sequence shown here is derived from an EMBL/GenBank/DDBJ whole genome shotgun (WGS) entry which is preliminary data.</text>
</comment>
<dbReference type="Proteomes" id="UP001500984">
    <property type="component" value="Unassembled WGS sequence"/>
</dbReference>
<dbReference type="InterPro" id="IPR001452">
    <property type="entry name" value="SH3_domain"/>
</dbReference>
<sequence>MQVGDRDEEWPAFVFVIAANGSGWVPSRFIDIDGQTGVVREGYDTTELPARKGEYVEVLRDDAESRWSWCRNGDGREGWIPHKVLGIS</sequence>
<keyword evidence="1" id="KW-0728">SH3 domain</keyword>
<dbReference type="Pfam" id="PF07653">
    <property type="entry name" value="SH3_2"/>
    <property type="match status" value="1"/>
</dbReference>
<organism evidence="3 4">
    <name type="scientific">Brevibacterium salitolerans</name>
    <dbReference type="NCBI Taxonomy" id="1403566"/>
    <lineage>
        <taxon>Bacteria</taxon>
        <taxon>Bacillati</taxon>
        <taxon>Actinomycetota</taxon>
        <taxon>Actinomycetes</taxon>
        <taxon>Micrococcales</taxon>
        <taxon>Brevibacteriaceae</taxon>
        <taxon>Brevibacterium</taxon>
    </lineage>
</organism>
<gene>
    <name evidence="3" type="ORF">GCM10009823_23860</name>
</gene>